<sequence length="348" mass="38594">MEHNRDEAIEAKGIAEKNFESGDYEGAIRFAVKARSLFPLEGISQMITTFSIYLSSTVKIAGQNNWYSILSVPMSVDDETLEKQHKKLVREIRPGRNKTVGAYGAFSLIQKAWAVLSNKERRASYDQWLLQHEIPQQSTSSASSGGSSGSQNSAENASTAESGLSKQMEGSSAPAVDQHSQPLPTPIHHPALAPVESTEEGPLTFWTSCNKCSMQYEFYRNHLNLNLRCRECFEPFIATEAQNIVPVKRRAMDKATKVGSSSSTVSLRKKSFTSTDADYGRASLLEQLDEDYRRYNLLEKLEVALKKQLNDISTMNGNDMVKDSGGDNKVQAPDDSTTQNDVHADPKE</sequence>
<reference evidence="3" key="1">
    <citation type="submission" date="2020-05" db="EMBL/GenBank/DDBJ databases">
        <title>WGS assembly of Panicum virgatum.</title>
        <authorList>
            <person name="Lovell J.T."/>
            <person name="Jenkins J."/>
            <person name="Shu S."/>
            <person name="Juenger T.E."/>
            <person name="Schmutz J."/>
        </authorList>
    </citation>
    <scope>NUCLEOTIDE SEQUENCE</scope>
    <source>
        <strain evidence="3">AP13</strain>
    </source>
</reference>
<evidence type="ECO:0000256" key="1">
    <source>
        <dbReference type="SAM" id="MobiDB-lite"/>
    </source>
</evidence>
<organism evidence="3 4">
    <name type="scientific">Panicum virgatum</name>
    <name type="common">Blackwell switchgrass</name>
    <dbReference type="NCBI Taxonomy" id="38727"/>
    <lineage>
        <taxon>Eukaryota</taxon>
        <taxon>Viridiplantae</taxon>
        <taxon>Streptophyta</taxon>
        <taxon>Embryophyta</taxon>
        <taxon>Tracheophyta</taxon>
        <taxon>Spermatophyta</taxon>
        <taxon>Magnoliopsida</taxon>
        <taxon>Liliopsida</taxon>
        <taxon>Poales</taxon>
        <taxon>Poaceae</taxon>
        <taxon>PACMAD clade</taxon>
        <taxon>Panicoideae</taxon>
        <taxon>Panicodae</taxon>
        <taxon>Paniceae</taxon>
        <taxon>Panicinae</taxon>
        <taxon>Panicum</taxon>
        <taxon>Panicum sect. Hiantes</taxon>
    </lineage>
</organism>
<gene>
    <name evidence="3" type="ORF">PVAP13_6NG108200</name>
</gene>
<accession>A0A8T0QWV8</accession>
<dbReference type="SUPFAM" id="SSF46565">
    <property type="entry name" value="Chaperone J-domain"/>
    <property type="match status" value="1"/>
</dbReference>
<dbReference type="Pfam" id="PF23551">
    <property type="entry name" value="Zn_ribbon_20"/>
    <property type="match status" value="1"/>
</dbReference>
<dbReference type="PROSITE" id="PS00636">
    <property type="entry name" value="DNAJ_1"/>
    <property type="match status" value="1"/>
</dbReference>
<dbReference type="PANTHER" id="PTHR44137">
    <property type="entry name" value="BNAC03G44070D PROTEIN"/>
    <property type="match status" value="1"/>
</dbReference>
<dbReference type="InterPro" id="IPR001623">
    <property type="entry name" value="DnaJ_domain"/>
</dbReference>
<comment type="caution">
    <text evidence="3">The sequence shown here is derived from an EMBL/GenBank/DDBJ whole genome shotgun (WGS) entry which is preliminary data.</text>
</comment>
<name>A0A8T0QWV8_PANVG</name>
<evidence type="ECO:0000313" key="4">
    <source>
        <dbReference type="Proteomes" id="UP000823388"/>
    </source>
</evidence>
<dbReference type="AlphaFoldDB" id="A0A8T0QWV8"/>
<feature type="region of interest" description="Disordered" evidence="1">
    <location>
        <begin position="136"/>
        <end position="191"/>
    </location>
</feature>
<feature type="compositionally biased region" description="Low complexity" evidence="1">
    <location>
        <begin position="136"/>
        <end position="158"/>
    </location>
</feature>
<dbReference type="SMART" id="SM00271">
    <property type="entry name" value="DnaJ"/>
    <property type="match status" value="1"/>
</dbReference>
<dbReference type="Proteomes" id="UP000823388">
    <property type="component" value="Chromosome 6N"/>
</dbReference>
<dbReference type="GO" id="GO:0005783">
    <property type="term" value="C:endoplasmic reticulum"/>
    <property type="evidence" value="ECO:0007669"/>
    <property type="project" value="UniProtKB-ARBA"/>
</dbReference>
<dbReference type="PANTHER" id="PTHR44137:SF32">
    <property type="entry name" value="DNAJ HEAT SHOCK AMINO-TERMINAL DOMAIN PROTEIN"/>
    <property type="match status" value="1"/>
</dbReference>
<feature type="compositionally biased region" description="Polar residues" evidence="1">
    <location>
        <begin position="159"/>
        <end position="170"/>
    </location>
</feature>
<dbReference type="EMBL" id="CM029048">
    <property type="protein sequence ID" value="KAG2577468.1"/>
    <property type="molecule type" value="Genomic_DNA"/>
</dbReference>
<dbReference type="Gene3D" id="1.10.287.110">
    <property type="entry name" value="DnaJ domain"/>
    <property type="match status" value="1"/>
</dbReference>
<keyword evidence="4" id="KW-1185">Reference proteome</keyword>
<feature type="domain" description="J" evidence="2">
    <location>
        <begin position="65"/>
        <end position="129"/>
    </location>
</feature>
<dbReference type="PROSITE" id="PS50076">
    <property type="entry name" value="DNAJ_2"/>
    <property type="match status" value="1"/>
</dbReference>
<dbReference type="Pfam" id="PF00226">
    <property type="entry name" value="DnaJ"/>
    <property type="match status" value="1"/>
</dbReference>
<protein>
    <recommendedName>
        <fullName evidence="2">J domain-containing protein</fullName>
    </recommendedName>
</protein>
<evidence type="ECO:0000259" key="2">
    <source>
        <dbReference type="PROSITE" id="PS50076"/>
    </source>
</evidence>
<dbReference type="CDD" id="cd06257">
    <property type="entry name" value="DnaJ"/>
    <property type="match status" value="1"/>
</dbReference>
<dbReference type="InterPro" id="IPR036869">
    <property type="entry name" value="J_dom_sf"/>
</dbReference>
<proteinExistence type="predicted"/>
<dbReference type="InterPro" id="IPR018253">
    <property type="entry name" value="DnaJ_domain_CS"/>
</dbReference>
<dbReference type="InterPro" id="IPR056988">
    <property type="entry name" value="Zn_ribbon_pln"/>
</dbReference>
<evidence type="ECO:0000313" key="3">
    <source>
        <dbReference type="EMBL" id="KAG2577468.1"/>
    </source>
</evidence>
<feature type="region of interest" description="Disordered" evidence="1">
    <location>
        <begin position="316"/>
        <end position="348"/>
    </location>
</feature>